<protein>
    <submittedName>
        <fullName evidence="1">Uncharacterized protein</fullName>
    </submittedName>
</protein>
<keyword evidence="2" id="KW-1185">Reference proteome</keyword>
<evidence type="ECO:0000313" key="2">
    <source>
        <dbReference type="Proteomes" id="UP000245626"/>
    </source>
</evidence>
<reference evidence="1 2" key="1">
    <citation type="journal article" date="2018" name="Mol. Biol. Evol.">
        <title>Broad Genomic Sampling Reveals a Smut Pathogenic Ancestry of the Fungal Clade Ustilaginomycotina.</title>
        <authorList>
            <person name="Kijpornyongpan T."/>
            <person name="Mondo S.J."/>
            <person name="Barry K."/>
            <person name="Sandor L."/>
            <person name="Lee J."/>
            <person name="Lipzen A."/>
            <person name="Pangilinan J."/>
            <person name="LaButti K."/>
            <person name="Hainaut M."/>
            <person name="Henrissat B."/>
            <person name="Grigoriev I.V."/>
            <person name="Spatafora J.W."/>
            <person name="Aime M.C."/>
        </authorList>
    </citation>
    <scope>NUCLEOTIDE SEQUENCE [LARGE SCALE GENOMIC DNA]</scope>
    <source>
        <strain evidence="1 2">SA 807</strain>
    </source>
</reference>
<accession>A0ACD0NM48</accession>
<proteinExistence type="predicted"/>
<dbReference type="EMBL" id="KZ820657">
    <property type="protein sequence ID" value="PWN46876.1"/>
    <property type="molecule type" value="Genomic_DNA"/>
</dbReference>
<sequence>MIPPRARSSTAFLLASTGTFGPLSTEQQDQAERKSEERSQLVPETKQGMAHKPQRHMLPPKPPVAVIAESRSTLQQPRKAEDGSDKAPKQRAKSGTDLPTGEQSSLLSSTLTGQRFPRGRSGSGFYGTPIPGGFLEHLQQMQSSPGSMRTAPPMPLFQNTLDNMQDSHRAHTPNTLNHMESFQTDLGAQLCHFAQTENQQNQPPNLSQGQEFRTGDLL</sequence>
<evidence type="ECO:0000313" key="1">
    <source>
        <dbReference type="EMBL" id="PWN46876.1"/>
    </source>
</evidence>
<gene>
    <name evidence="1" type="ORF">IE53DRAFT_365095</name>
</gene>
<dbReference type="Proteomes" id="UP000245626">
    <property type="component" value="Unassembled WGS sequence"/>
</dbReference>
<organism evidence="1 2">
    <name type="scientific">Violaceomyces palustris</name>
    <dbReference type="NCBI Taxonomy" id="1673888"/>
    <lineage>
        <taxon>Eukaryota</taxon>
        <taxon>Fungi</taxon>
        <taxon>Dikarya</taxon>
        <taxon>Basidiomycota</taxon>
        <taxon>Ustilaginomycotina</taxon>
        <taxon>Ustilaginomycetes</taxon>
        <taxon>Violaceomycetales</taxon>
        <taxon>Violaceomycetaceae</taxon>
        <taxon>Violaceomyces</taxon>
    </lineage>
</organism>
<name>A0ACD0NM48_9BASI</name>